<organism evidence="2">
    <name type="scientific">Octopus bimaculoides</name>
    <name type="common">California two-spotted octopus</name>
    <dbReference type="NCBI Taxonomy" id="37653"/>
    <lineage>
        <taxon>Eukaryota</taxon>
        <taxon>Metazoa</taxon>
        <taxon>Spiralia</taxon>
        <taxon>Lophotrochozoa</taxon>
        <taxon>Mollusca</taxon>
        <taxon>Cephalopoda</taxon>
        <taxon>Coleoidea</taxon>
        <taxon>Octopodiformes</taxon>
        <taxon>Octopoda</taxon>
        <taxon>Incirrata</taxon>
        <taxon>Octopodidae</taxon>
        <taxon>Octopus</taxon>
    </lineage>
</organism>
<sequence>MCSFMSLYITISGKTFPTYFTAEGVFLLYVFFYVSLQHYQR</sequence>
<name>A0A0L8GVA3_OCTBM</name>
<keyword evidence="1" id="KW-1133">Transmembrane helix</keyword>
<evidence type="ECO:0000256" key="1">
    <source>
        <dbReference type="SAM" id="Phobius"/>
    </source>
</evidence>
<keyword evidence="1" id="KW-0812">Transmembrane</keyword>
<dbReference type="EMBL" id="KQ420263">
    <property type="protein sequence ID" value="KOF80827.1"/>
    <property type="molecule type" value="Genomic_DNA"/>
</dbReference>
<dbReference type="AlphaFoldDB" id="A0A0L8GVA3"/>
<protein>
    <submittedName>
        <fullName evidence="2">Uncharacterized protein</fullName>
    </submittedName>
</protein>
<gene>
    <name evidence="2" type="ORF">OCBIM_22027352mg</name>
</gene>
<reference evidence="2" key="1">
    <citation type="submission" date="2015-07" db="EMBL/GenBank/DDBJ databases">
        <title>MeaNS - Measles Nucleotide Surveillance Program.</title>
        <authorList>
            <person name="Tran T."/>
            <person name="Druce J."/>
        </authorList>
    </citation>
    <scope>NUCLEOTIDE SEQUENCE</scope>
    <source>
        <strain evidence="2">UCB-OBI-ISO-001</strain>
        <tissue evidence="2">Gonad</tissue>
    </source>
</reference>
<proteinExistence type="predicted"/>
<feature type="transmembrane region" description="Helical" evidence="1">
    <location>
        <begin position="16"/>
        <end position="36"/>
    </location>
</feature>
<keyword evidence="1" id="KW-0472">Membrane</keyword>
<evidence type="ECO:0000313" key="2">
    <source>
        <dbReference type="EMBL" id="KOF80827.1"/>
    </source>
</evidence>
<accession>A0A0L8GVA3</accession>